<protein>
    <submittedName>
        <fullName evidence="12">Putative ammonium transporter</fullName>
    </submittedName>
</protein>
<evidence type="ECO:0000313" key="12">
    <source>
        <dbReference type="EMBL" id="OLP90933.1"/>
    </source>
</evidence>
<keyword evidence="6 10" id="KW-0472">Membrane</keyword>
<dbReference type="InterPro" id="IPR013083">
    <property type="entry name" value="Znf_RING/FYVE/PHD"/>
</dbReference>
<evidence type="ECO:0000256" key="9">
    <source>
        <dbReference type="SAM" id="MobiDB-lite"/>
    </source>
</evidence>
<keyword evidence="8" id="KW-0862">Zinc</keyword>
<dbReference type="PANTHER" id="PTHR11730">
    <property type="entry name" value="AMMONIUM TRANSPORTER"/>
    <property type="match status" value="1"/>
</dbReference>
<dbReference type="PANTHER" id="PTHR11730:SF6">
    <property type="entry name" value="AMMONIUM TRANSPORTER"/>
    <property type="match status" value="1"/>
</dbReference>
<feature type="transmembrane region" description="Helical" evidence="10">
    <location>
        <begin position="335"/>
        <end position="353"/>
    </location>
</feature>
<name>A0A1Q9D6W6_SYMMI</name>
<dbReference type="GO" id="GO:0008519">
    <property type="term" value="F:ammonium channel activity"/>
    <property type="evidence" value="ECO:0007669"/>
    <property type="project" value="InterPro"/>
</dbReference>
<reference evidence="12 13" key="1">
    <citation type="submission" date="2016-02" db="EMBL/GenBank/DDBJ databases">
        <title>Genome analysis of coral dinoflagellate symbionts highlights evolutionary adaptations to a symbiotic lifestyle.</title>
        <authorList>
            <person name="Aranda M."/>
            <person name="Li Y."/>
            <person name="Liew Y.J."/>
            <person name="Baumgarten S."/>
            <person name="Simakov O."/>
            <person name="Wilson M."/>
            <person name="Piel J."/>
            <person name="Ashoor H."/>
            <person name="Bougouffa S."/>
            <person name="Bajic V.B."/>
            <person name="Ryu T."/>
            <person name="Ravasi T."/>
            <person name="Bayer T."/>
            <person name="Micklem G."/>
            <person name="Kim H."/>
            <person name="Bhak J."/>
            <person name="Lajeunesse T.C."/>
            <person name="Voolstra C.R."/>
        </authorList>
    </citation>
    <scope>NUCLEOTIDE SEQUENCE [LARGE SCALE GENOMIC DNA]</scope>
    <source>
        <strain evidence="12 13">CCMP2467</strain>
    </source>
</reference>
<dbReference type="SUPFAM" id="SSF57850">
    <property type="entry name" value="RING/U-box"/>
    <property type="match status" value="1"/>
</dbReference>
<feature type="region of interest" description="Disordered" evidence="9">
    <location>
        <begin position="273"/>
        <end position="295"/>
    </location>
</feature>
<dbReference type="InterPro" id="IPR029020">
    <property type="entry name" value="Ammonium/urea_transptr"/>
</dbReference>
<dbReference type="AlphaFoldDB" id="A0A1Q9D6W6"/>
<dbReference type="GO" id="GO:0097272">
    <property type="term" value="P:ammonium homeostasis"/>
    <property type="evidence" value="ECO:0007669"/>
    <property type="project" value="TreeGrafter"/>
</dbReference>
<dbReference type="Gene3D" id="1.10.3430.10">
    <property type="entry name" value="Ammonium transporter AmtB like domains"/>
    <property type="match status" value="1"/>
</dbReference>
<keyword evidence="5 10" id="KW-1133">Transmembrane helix</keyword>
<evidence type="ECO:0000256" key="4">
    <source>
        <dbReference type="ARBA" id="ARBA00022692"/>
    </source>
</evidence>
<dbReference type="Pfam" id="PF13639">
    <property type="entry name" value="zf-RING_2"/>
    <property type="match status" value="1"/>
</dbReference>
<evidence type="ECO:0000256" key="6">
    <source>
        <dbReference type="ARBA" id="ARBA00023136"/>
    </source>
</evidence>
<comment type="subcellular location">
    <subcellularLocation>
        <location evidence="1">Membrane</location>
        <topology evidence="1">Multi-pass membrane protein</topology>
    </subcellularLocation>
</comment>
<dbReference type="SUPFAM" id="SSF111352">
    <property type="entry name" value="Ammonium transporter"/>
    <property type="match status" value="1"/>
</dbReference>
<evidence type="ECO:0000256" key="5">
    <source>
        <dbReference type="ARBA" id="ARBA00022989"/>
    </source>
</evidence>
<dbReference type="PROSITE" id="PS50089">
    <property type="entry name" value="ZF_RING_2"/>
    <property type="match status" value="1"/>
</dbReference>
<dbReference type="SMART" id="SM00184">
    <property type="entry name" value="RING"/>
    <property type="match status" value="1"/>
</dbReference>
<dbReference type="InterPro" id="IPR024041">
    <property type="entry name" value="NH4_transpt_AmtB-like_dom"/>
</dbReference>
<dbReference type="Pfam" id="PF00909">
    <property type="entry name" value="Ammonium_transp"/>
    <property type="match status" value="1"/>
</dbReference>
<dbReference type="Gene3D" id="3.30.40.10">
    <property type="entry name" value="Zinc/RING finger domain, C3HC4 (zinc finger)"/>
    <property type="match status" value="1"/>
</dbReference>
<feature type="domain" description="RING-type" evidence="11">
    <location>
        <begin position="430"/>
        <end position="475"/>
    </location>
</feature>
<evidence type="ECO:0000256" key="8">
    <source>
        <dbReference type="PROSITE-ProRule" id="PRU00175"/>
    </source>
</evidence>
<dbReference type="GO" id="GO:0005886">
    <property type="term" value="C:plasma membrane"/>
    <property type="evidence" value="ECO:0007669"/>
    <property type="project" value="TreeGrafter"/>
</dbReference>
<gene>
    <name evidence="12" type="ORF">AK812_SmicGene27419</name>
</gene>
<evidence type="ECO:0000256" key="1">
    <source>
        <dbReference type="ARBA" id="ARBA00004141"/>
    </source>
</evidence>
<keyword evidence="8" id="KW-0479">Metal-binding</keyword>
<evidence type="ECO:0000259" key="11">
    <source>
        <dbReference type="PROSITE" id="PS50089"/>
    </source>
</evidence>
<sequence>MRGCIRPGGVHLSGGCAALAGSMLLGRRIMCKELDEDEECQSDERAESTLKVRRRWDGVQVDNWARRYDDEARDKLEFQHCSYLQVMGMFTLWVGWYGFNAGSVLGASHHHEHAAALVSWNTTLAASAAGLGACLYLYGFHLNLDVGFLCNGVLSGMVAITAPCDVASPAASAVIGLLSGLLVYPACSRAMRWAKLDDPVDAVSVHAGSGLLGVLATAFCTPDCDVLQSVQLKHIARAWLTEVPCSRTWFPNRRFQFTHLPFDRMSHGDIETAVGQRDDSPDVSGEASPPARTSTDRKLALMNPFSKFTCCLISAGLLLPFSVSIPGFASFRKEIIGASCLMIFLGTLVRMRLQRCRCEVMKAEVVPKRDIRRRLWATIMYDSLSAAEHEFHCMQIQSQDPRKAPTKQILDKASVLDPAPAKGMNEQSTCLCCLEDFEDSSVVALLPCGHIFHEDCIMAWTIAKRRASKGCPVCRQSFLVL</sequence>
<dbReference type="GO" id="GO:0008270">
    <property type="term" value="F:zinc ion binding"/>
    <property type="evidence" value="ECO:0007669"/>
    <property type="project" value="UniProtKB-KW"/>
</dbReference>
<accession>A0A1Q9D6W6</accession>
<keyword evidence="7" id="KW-0924">Ammonia transport</keyword>
<dbReference type="OrthoDB" id="21204at2759"/>
<evidence type="ECO:0000256" key="2">
    <source>
        <dbReference type="ARBA" id="ARBA00005887"/>
    </source>
</evidence>
<keyword evidence="3" id="KW-0813">Transport</keyword>
<keyword evidence="8" id="KW-0863">Zinc-finger</keyword>
<dbReference type="EMBL" id="LSRX01000687">
    <property type="protein sequence ID" value="OLP90933.1"/>
    <property type="molecule type" value="Genomic_DNA"/>
</dbReference>
<evidence type="ECO:0000313" key="13">
    <source>
        <dbReference type="Proteomes" id="UP000186817"/>
    </source>
</evidence>
<keyword evidence="4 10" id="KW-0812">Transmembrane</keyword>
<organism evidence="12 13">
    <name type="scientific">Symbiodinium microadriaticum</name>
    <name type="common">Dinoflagellate</name>
    <name type="synonym">Zooxanthella microadriatica</name>
    <dbReference type="NCBI Taxonomy" id="2951"/>
    <lineage>
        <taxon>Eukaryota</taxon>
        <taxon>Sar</taxon>
        <taxon>Alveolata</taxon>
        <taxon>Dinophyceae</taxon>
        <taxon>Suessiales</taxon>
        <taxon>Symbiodiniaceae</taxon>
        <taxon>Symbiodinium</taxon>
    </lineage>
</organism>
<comment type="similarity">
    <text evidence="2">Belongs to the ammonia transporter channel (TC 1.A.11.2) family.</text>
</comment>
<proteinExistence type="inferred from homology"/>
<evidence type="ECO:0000256" key="7">
    <source>
        <dbReference type="ARBA" id="ARBA00023177"/>
    </source>
</evidence>
<dbReference type="Proteomes" id="UP000186817">
    <property type="component" value="Unassembled WGS sequence"/>
</dbReference>
<keyword evidence="13" id="KW-1185">Reference proteome</keyword>
<dbReference type="InterPro" id="IPR001841">
    <property type="entry name" value="Znf_RING"/>
</dbReference>
<feature type="transmembrane region" description="Helical" evidence="10">
    <location>
        <begin position="308"/>
        <end position="329"/>
    </location>
</feature>
<feature type="transmembrane region" description="Helical" evidence="10">
    <location>
        <begin position="169"/>
        <end position="187"/>
    </location>
</feature>
<comment type="caution">
    <text evidence="12">The sequence shown here is derived from an EMBL/GenBank/DDBJ whole genome shotgun (WGS) entry which is preliminary data.</text>
</comment>
<evidence type="ECO:0000256" key="3">
    <source>
        <dbReference type="ARBA" id="ARBA00022448"/>
    </source>
</evidence>
<feature type="transmembrane region" description="Helical" evidence="10">
    <location>
        <begin position="119"/>
        <end position="139"/>
    </location>
</feature>
<feature type="transmembrane region" description="Helical" evidence="10">
    <location>
        <begin position="81"/>
        <end position="99"/>
    </location>
</feature>
<evidence type="ECO:0000256" key="10">
    <source>
        <dbReference type="SAM" id="Phobius"/>
    </source>
</evidence>